<proteinExistence type="predicted"/>
<dbReference type="OrthoDB" id="166981at2"/>
<dbReference type="EMBL" id="CP029078">
    <property type="protein sequence ID" value="QCN87796.1"/>
    <property type="molecule type" value="Genomic_DNA"/>
</dbReference>
<name>A0A3S9ZC26_STRGD</name>
<feature type="compositionally biased region" description="Basic and acidic residues" evidence="1">
    <location>
        <begin position="161"/>
        <end position="181"/>
    </location>
</feature>
<reference evidence="4 6" key="1">
    <citation type="submission" date="2018-04" db="EMBL/GenBank/DDBJ databases">
        <title>Complete genome sequences of Streptomyces griseoviridis K61 and characterization of antagonistic properties of biological control agents.</title>
        <authorList>
            <person name="Mariita R.M."/>
            <person name="Sello J.K."/>
        </authorList>
    </citation>
    <scope>NUCLEOTIDE SEQUENCE [LARGE SCALE GENOMIC DNA]</scope>
    <source>
        <strain evidence="4 6">K61</strain>
    </source>
</reference>
<evidence type="ECO:0000256" key="1">
    <source>
        <dbReference type="SAM" id="MobiDB-lite"/>
    </source>
</evidence>
<dbReference type="Pfam" id="PF21805">
    <property type="entry name" value="Imm5_like"/>
    <property type="match status" value="1"/>
</dbReference>
<dbReference type="InterPro" id="IPR048667">
    <property type="entry name" value="Imm5-like"/>
</dbReference>
<evidence type="ECO:0000313" key="6">
    <source>
        <dbReference type="Proteomes" id="UP000501753"/>
    </source>
</evidence>
<sequence>MGDEVPISDEERRLLAGWAADCAERVLPLFEKAAPGDPRPRAALDAVRLYVRDGRRTGALRSVAWAAQKAAGEAGDPAAAAAARAACCAAATPYLHPLATPHQSRHILAPAVHAARARDLAHGRGAATEAGDDEIRDAIERCPAPVRELLSRMPPRNPGRGRPDTLYHRLDGALRGRDPRR</sequence>
<dbReference type="EMBL" id="CP034687">
    <property type="protein sequence ID" value="AZS85352.1"/>
    <property type="molecule type" value="Genomic_DNA"/>
</dbReference>
<dbReference type="Proteomes" id="UP000271291">
    <property type="component" value="Chromosome"/>
</dbReference>
<dbReference type="RefSeq" id="WP_127178226.1">
    <property type="nucleotide sequence ID" value="NZ_CP029078.1"/>
</dbReference>
<dbReference type="AlphaFoldDB" id="A0A3S9ZC26"/>
<feature type="domain" description="Imm-5-like" evidence="2">
    <location>
        <begin position="7"/>
        <end position="143"/>
    </location>
</feature>
<evidence type="ECO:0000313" key="4">
    <source>
        <dbReference type="EMBL" id="QCN87796.1"/>
    </source>
</evidence>
<keyword evidence="6" id="KW-1185">Reference proteome</keyword>
<evidence type="ECO:0000259" key="2">
    <source>
        <dbReference type="Pfam" id="PF21805"/>
    </source>
</evidence>
<reference evidence="3 5" key="2">
    <citation type="submission" date="2018-12" db="EMBL/GenBank/DDBJ databases">
        <title>Streptomyces griseoviridis F1-27 complete genome.</title>
        <authorList>
            <person name="Mariita R.M."/>
            <person name="Sello J.K."/>
        </authorList>
    </citation>
    <scope>NUCLEOTIDE SEQUENCE [LARGE SCALE GENOMIC DNA]</scope>
    <source>
        <strain evidence="3 5">F1-27</strain>
    </source>
</reference>
<dbReference type="KEGG" id="sgd:ELQ87_14360"/>
<organism evidence="3 5">
    <name type="scientific">Streptomyces griseoviridis</name>
    <dbReference type="NCBI Taxonomy" id="45398"/>
    <lineage>
        <taxon>Bacteria</taxon>
        <taxon>Bacillati</taxon>
        <taxon>Actinomycetota</taxon>
        <taxon>Actinomycetes</taxon>
        <taxon>Kitasatosporales</taxon>
        <taxon>Streptomycetaceae</taxon>
        <taxon>Streptomyces</taxon>
    </lineage>
</organism>
<evidence type="ECO:0000313" key="5">
    <source>
        <dbReference type="Proteomes" id="UP000271291"/>
    </source>
</evidence>
<feature type="region of interest" description="Disordered" evidence="1">
    <location>
        <begin position="146"/>
        <end position="181"/>
    </location>
</feature>
<accession>A0A3S9ZC26</accession>
<dbReference type="Proteomes" id="UP000501753">
    <property type="component" value="Chromosome"/>
</dbReference>
<evidence type="ECO:0000313" key="3">
    <source>
        <dbReference type="EMBL" id="AZS85352.1"/>
    </source>
</evidence>
<protein>
    <recommendedName>
        <fullName evidence="2">Imm-5-like domain-containing protein</fullName>
    </recommendedName>
</protein>
<gene>
    <name evidence="4" type="ORF">DDJ31_24935</name>
    <name evidence="3" type="ORF">ELQ87_14360</name>
</gene>